<feature type="domain" description="Non-haem dioxygenase N-terminal" evidence="6">
    <location>
        <begin position="12"/>
        <end position="133"/>
    </location>
</feature>
<comment type="similarity">
    <text evidence="1">Belongs to the iron/ascorbate-dependent oxidoreductase family.</text>
</comment>
<dbReference type="EMBL" id="MHKI01000006">
    <property type="protein sequence ID" value="OGY87761.1"/>
    <property type="molecule type" value="Genomic_DNA"/>
</dbReference>
<dbReference type="GO" id="GO:0046872">
    <property type="term" value="F:metal ion binding"/>
    <property type="evidence" value="ECO:0007669"/>
    <property type="project" value="UniProtKB-KW"/>
</dbReference>
<evidence type="ECO:0000259" key="5">
    <source>
        <dbReference type="Pfam" id="PF03171"/>
    </source>
</evidence>
<evidence type="ECO:0008006" key="9">
    <source>
        <dbReference type="Google" id="ProtNLM"/>
    </source>
</evidence>
<dbReference type="GO" id="GO:0016491">
    <property type="term" value="F:oxidoreductase activity"/>
    <property type="evidence" value="ECO:0007669"/>
    <property type="project" value="UniProtKB-KW"/>
</dbReference>
<evidence type="ECO:0000256" key="2">
    <source>
        <dbReference type="ARBA" id="ARBA00022723"/>
    </source>
</evidence>
<organism evidence="7 8">
    <name type="scientific">Candidatus Kerfeldbacteria bacterium RIFOXYB2_FULL_38_14</name>
    <dbReference type="NCBI Taxonomy" id="1798547"/>
    <lineage>
        <taxon>Bacteria</taxon>
        <taxon>Candidatus Kerfeldiibacteriota</taxon>
    </lineage>
</organism>
<reference evidence="7 8" key="1">
    <citation type="journal article" date="2016" name="Nat. Commun.">
        <title>Thousands of microbial genomes shed light on interconnected biogeochemical processes in an aquifer system.</title>
        <authorList>
            <person name="Anantharaman K."/>
            <person name="Brown C.T."/>
            <person name="Hug L.A."/>
            <person name="Sharon I."/>
            <person name="Castelle C.J."/>
            <person name="Probst A.J."/>
            <person name="Thomas B.C."/>
            <person name="Singh A."/>
            <person name="Wilkins M.J."/>
            <person name="Karaoz U."/>
            <person name="Brodie E.L."/>
            <person name="Williams K.H."/>
            <person name="Hubbard S.S."/>
            <person name="Banfield J.F."/>
        </authorList>
    </citation>
    <scope>NUCLEOTIDE SEQUENCE [LARGE SCALE GENOMIC DNA]</scope>
</reference>
<proteinExistence type="inferred from homology"/>
<dbReference type="InterPro" id="IPR044861">
    <property type="entry name" value="IPNS-like_FE2OG_OXY"/>
</dbReference>
<evidence type="ECO:0000313" key="8">
    <source>
        <dbReference type="Proteomes" id="UP000176420"/>
    </source>
</evidence>
<keyword evidence="3" id="KW-0560">Oxidoreductase</keyword>
<dbReference type="InterPro" id="IPR026992">
    <property type="entry name" value="DIOX_N"/>
</dbReference>
<dbReference type="Gene3D" id="2.60.120.330">
    <property type="entry name" value="B-lactam Antibiotic, Isopenicillin N Synthase, Chain"/>
    <property type="match status" value="1"/>
</dbReference>
<sequence>MNFYINKPKNSIPTLSLVQCDWGSLSSKKNFSQNLGQALHEHGFVLMENNFLPVDLNNQIFNDTAKFFSLPNEIKQKYEHPQLCGERGYVSKGRERSKKTQVGDLKEFFSAGRELRTYEAKEGSYFENIWPEEIPTFRNSCLESYERFYLEGVKIMHLLALYLDLPEDYFDQIVYNSNHTLLRVLHHYQLSKQEKYLQKSMRTAEHTNINFLTLALGRNFDALQGLDYPQRRRQNWLPIAFSQEKYILAVGDMLAWLTNDKLPSANFRVVNSLSQSSLHSQYIVSLYLHPHEDFELSVLPSCIDNEHPKKYSDATAGALFDERLRAIGLKY</sequence>
<evidence type="ECO:0000259" key="6">
    <source>
        <dbReference type="Pfam" id="PF14226"/>
    </source>
</evidence>
<evidence type="ECO:0000256" key="3">
    <source>
        <dbReference type="ARBA" id="ARBA00023002"/>
    </source>
</evidence>
<keyword evidence="4" id="KW-0408">Iron</keyword>
<dbReference type="SUPFAM" id="SSF51197">
    <property type="entry name" value="Clavaminate synthase-like"/>
    <property type="match status" value="1"/>
</dbReference>
<dbReference type="Pfam" id="PF14226">
    <property type="entry name" value="DIOX_N"/>
    <property type="match status" value="1"/>
</dbReference>
<protein>
    <recommendedName>
        <fullName evidence="9">Isopenicillin N synthase-like Fe(2+) 2OG dioxygenase domain-containing protein</fullName>
    </recommendedName>
</protein>
<gene>
    <name evidence="7" type="ORF">A2319_04950</name>
</gene>
<accession>A0A1G2BEW9</accession>
<dbReference type="PANTHER" id="PTHR10209:SF881">
    <property type="entry name" value="FI07970P-RELATED"/>
    <property type="match status" value="1"/>
</dbReference>
<dbReference type="Pfam" id="PF03171">
    <property type="entry name" value="2OG-FeII_Oxy"/>
    <property type="match status" value="1"/>
</dbReference>
<comment type="caution">
    <text evidence="7">The sequence shown here is derived from an EMBL/GenBank/DDBJ whole genome shotgun (WGS) entry which is preliminary data.</text>
</comment>
<dbReference type="AlphaFoldDB" id="A0A1G2BEW9"/>
<dbReference type="PANTHER" id="PTHR10209">
    <property type="entry name" value="OXIDOREDUCTASE, 2OG-FE II OXYGENASE FAMILY PROTEIN"/>
    <property type="match status" value="1"/>
</dbReference>
<keyword evidence="2" id="KW-0479">Metal-binding</keyword>
<dbReference type="Proteomes" id="UP000176420">
    <property type="component" value="Unassembled WGS sequence"/>
</dbReference>
<feature type="domain" description="Isopenicillin N synthase-like Fe(2+) 2OG dioxygenase" evidence="5">
    <location>
        <begin position="184"/>
        <end position="271"/>
    </location>
</feature>
<evidence type="ECO:0000313" key="7">
    <source>
        <dbReference type="EMBL" id="OGY87761.1"/>
    </source>
</evidence>
<evidence type="ECO:0000256" key="4">
    <source>
        <dbReference type="ARBA" id="ARBA00023004"/>
    </source>
</evidence>
<evidence type="ECO:0000256" key="1">
    <source>
        <dbReference type="ARBA" id="ARBA00008056"/>
    </source>
</evidence>
<name>A0A1G2BEW9_9BACT</name>
<dbReference type="InterPro" id="IPR027443">
    <property type="entry name" value="IPNS-like_sf"/>
</dbReference>